<dbReference type="InterPro" id="IPR041118">
    <property type="entry name" value="Rx_N"/>
</dbReference>
<evidence type="ECO:0000313" key="7">
    <source>
        <dbReference type="EMBL" id="KAG5560853.1"/>
    </source>
</evidence>
<keyword evidence="3" id="KW-0611">Plant defense</keyword>
<evidence type="ECO:0000256" key="2">
    <source>
        <dbReference type="ARBA" id="ARBA00022741"/>
    </source>
</evidence>
<keyword evidence="1" id="KW-0677">Repeat</keyword>
<reference evidence="7" key="1">
    <citation type="submission" date="2020-08" db="EMBL/GenBank/DDBJ databases">
        <title>Plant Genome Project.</title>
        <authorList>
            <person name="Zhang R.-G."/>
        </authorList>
    </citation>
    <scope>NUCLEOTIDE SEQUENCE</scope>
    <source>
        <strain evidence="7">WSP0</strain>
        <tissue evidence="7">Leaf</tissue>
    </source>
</reference>
<organism evidence="7 8">
    <name type="scientific">Rhododendron griersonianum</name>
    <dbReference type="NCBI Taxonomy" id="479676"/>
    <lineage>
        <taxon>Eukaryota</taxon>
        <taxon>Viridiplantae</taxon>
        <taxon>Streptophyta</taxon>
        <taxon>Embryophyta</taxon>
        <taxon>Tracheophyta</taxon>
        <taxon>Spermatophyta</taxon>
        <taxon>Magnoliopsida</taxon>
        <taxon>eudicotyledons</taxon>
        <taxon>Gunneridae</taxon>
        <taxon>Pentapetalae</taxon>
        <taxon>asterids</taxon>
        <taxon>Ericales</taxon>
        <taxon>Ericaceae</taxon>
        <taxon>Ericoideae</taxon>
        <taxon>Rhodoreae</taxon>
        <taxon>Rhododendron</taxon>
    </lineage>
</organism>
<keyword evidence="8" id="KW-1185">Reference proteome</keyword>
<dbReference type="Proteomes" id="UP000823749">
    <property type="component" value="Chromosome 2"/>
</dbReference>
<keyword evidence="2" id="KW-0547">Nucleotide-binding</keyword>
<feature type="domain" description="Disease resistance N-terminal" evidence="6">
    <location>
        <begin position="6"/>
        <end position="91"/>
    </location>
</feature>
<proteinExistence type="predicted"/>
<evidence type="ECO:0000313" key="8">
    <source>
        <dbReference type="Proteomes" id="UP000823749"/>
    </source>
</evidence>
<evidence type="ECO:0000256" key="3">
    <source>
        <dbReference type="ARBA" id="ARBA00022821"/>
    </source>
</evidence>
<accession>A0AAV6L903</accession>
<dbReference type="InterPro" id="IPR038005">
    <property type="entry name" value="RX-like_CC"/>
</dbReference>
<protein>
    <recommendedName>
        <fullName evidence="6">Disease resistance N-terminal domain-containing protein</fullName>
    </recommendedName>
</protein>
<dbReference type="GO" id="GO:0005524">
    <property type="term" value="F:ATP binding"/>
    <property type="evidence" value="ECO:0007669"/>
    <property type="project" value="UniProtKB-KW"/>
</dbReference>
<dbReference type="EMBL" id="JACTNZ010000002">
    <property type="protein sequence ID" value="KAG5560853.1"/>
    <property type="molecule type" value="Genomic_DNA"/>
</dbReference>
<evidence type="ECO:0000256" key="1">
    <source>
        <dbReference type="ARBA" id="ARBA00022737"/>
    </source>
</evidence>
<keyword evidence="4" id="KW-0067">ATP-binding</keyword>
<dbReference type="AlphaFoldDB" id="A0AAV6L903"/>
<sequence>MGDIDVDFFLKTLKELIMSSKVELIIKEKQQLESLEEEIKYMRGFLKVTEKKRNEHSKVMNLVRWNKDVVSEAEKIIELFVVQAFKANQNQDHLTLDLDFESVKKEIKTLTAMVLLSFLNYTTYPEAQILSDDPTPAPFDSFLPEPEPLTSPNFPPIELPTPPLSDDPPTELSAPPLSDASPIRRSTRIWRMIDLIYRPEEKVLAELGKFKSHMLTCPLDVSENELIR</sequence>
<feature type="region of interest" description="Disordered" evidence="5">
    <location>
        <begin position="150"/>
        <end position="180"/>
    </location>
</feature>
<dbReference type="Gene3D" id="1.20.5.4130">
    <property type="match status" value="1"/>
</dbReference>
<evidence type="ECO:0000256" key="4">
    <source>
        <dbReference type="ARBA" id="ARBA00022840"/>
    </source>
</evidence>
<feature type="compositionally biased region" description="Pro residues" evidence="5">
    <location>
        <begin position="150"/>
        <end position="166"/>
    </location>
</feature>
<gene>
    <name evidence="7" type="ORF">RHGRI_004012</name>
</gene>
<name>A0AAV6L903_9ERIC</name>
<comment type="caution">
    <text evidence="7">The sequence shown here is derived from an EMBL/GenBank/DDBJ whole genome shotgun (WGS) entry which is preliminary data.</text>
</comment>
<dbReference type="Pfam" id="PF18052">
    <property type="entry name" value="Rx_N"/>
    <property type="match status" value="1"/>
</dbReference>
<dbReference type="GO" id="GO:0006952">
    <property type="term" value="P:defense response"/>
    <property type="evidence" value="ECO:0007669"/>
    <property type="project" value="UniProtKB-KW"/>
</dbReference>
<evidence type="ECO:0000256" key="5">
    <source>
        <dbReference type="SAM" id="MobiDB-lite"/>
    </source>
</evidence>
<evidence type="ECO:0000259" key="6">
    <source>
        <dbReference type="Pfam" id="PF18052"/>
    </source>
</evidence>
<dbReference type="CDD" id="cd14798">
    <property type="entry name" value="RX-CC_like"/>
    <property type="match status" value="1"/>
</dbReference>